<dbReference type="PROSITE" id="PS51257">
    <property type="entry name" value="PROKAR_LIPOPROTEIN"/>
    <property type="match status" value="1"/>
</dbReference>
<proteinExistence type="predicted"/>
<name>A0A1I6S5E7_9SPHI</name>
<dbReference type="Proteomes" id="UP000198785">
    <property type="component" value="Unassembled WGS sequence"/>
</dbReference>
<accession>A0A1I6S5E7</accession>
<dbReference type="STRING" id="683125.SAMN05660206_104117"/>
<sequence>MSLKRMKNYFFIIVIGLASCTGQGNRVNEDVAKDIRVDTTANILSEQYKSYCFLRAEGISNEDTTMVQFTIDADQVEGSMRWIPAEKDSRKGTLVGKIVGDEITGIWKYMQEGMQDSMPVRFKLSTDRLLQKPLKVDSVTGRQETDESAGYTVVYTGGHCTDER</sequence>
<dbReference type="EMBL" id="FOZZ01000004">
    <property type="protein sequence ID" value="SFS72162.1"/>
    <property type="molecule type" value="Genomic_DNA"/>
</dbReference>
<evidence type="ECO:0000313" key="1">
    <source>
        <dbReference type="EMBL" id="SFS72162.1"/>
    </source>
</evidence>
<protein>
    <submittedName>
        <fullName evidence="1">Uncharacterized protein</fullName>
    </submittedName>
</protein>
<organism evidence="1 2">
    <name type="scientific">Sphingobacterium wenxiniae</name>
    <dbReference type="NCBI Taxonomy" id="683125"/>
    <lineage>
        <taxon>Bacteria</taxon>
        <taxon>Pseudomonadati</taxon>
        <taxon>Bacteroidota</taxon>
        <taxon>Sphingobacteriia</taxon>
        <taxon>Sphingobacteriales</taxon>
        <taxon>Sphingobacteriaceae</taxon>
        <taxon>Sphingobacterium</taxon>
    </lineage>
</organism>
<reference evidence="1 2" key="1">
    <citation type="submission" date="2016-10" db="EMBL/GenBank/DDBJ databases">
        <authorList>
            <person name="de Groot N.N."/>
        </authorList>
    </citation>
    <scope>NUCLEOTIDE SEQUENCE [LARGE SCALE GENOMIC DNA]</scope>
    <source>
        <strain evidence="1 2">DSM 22789</strain>
    </source>
</reference>
<dbReference type="AlphaFoldDB" id="A0A1I6S5E7"/>
<gene>
    <name evidence="1" type="ORF">SAMN05660206_104117</name>
</gene>
<evidence type="ECO:0000313" key="2">
    <source>
        <dbReference type="Proteomes" id="UP000198785"/>
    </source>
</evidence>
<keyword evidence="2" id="KW-1185">Reference proteome</keyword>